<dbReference type="AlphaFoldDB" id="A0A645C4T0"/>
<proteinExistence type="predicted"/>
<comment type="caution">
    <text evidence="2">The sequence shown here is derived from an EMBL/GenBank/DDBJ whole genome shotgun (WGS) entry which is preliminary data.</text>
</comment>
<evidence type="ECO:0000256" key="1">
    <source>
        <dbReference type="SAM" id="MobiDB-lite"/>
    </source>
</evidence>
<protein>
    <submittedName>
        <fullName evidence="2">Uncharacterized protein</fullName>
    </submittedName>
</protein>
<organism evidence="2">
    <name type="scientific">bioreactor metagenome</name>
    <dbReference type="NCBI Taxonomy" id="1076179"/>
    <lineage>
        <taxon>unclassified sequences</taxon>
        <taxon>metagenomes</taxon>
        <taxon>ecological metagenomes</taxon>
    </lineage>
</organism>
<evidence type="ECO:0000313" key="2">
    <source>
        <dbReference type="EMBL" id="MPM72207.1"/>
    </source>
</evidence>
<dbReference type="EMBL" id="VSSQ01024601">
    <property type="protein sequence ID" value="MPM72207.1"/>
    <property type="molecule type" value="Genomic_DNA"/>
</dbReference>
<gene>
    <name evidence="2" type="ORF">SDC9_119180</name>
</gene>
<accession>A0A645C4T0</accession>
<name>A0A645C4T0_9ZZZZ</name>
<feature type="region of interest" description="Disordered" evidence="1">
    <location>
        <begin position="38"/>
        <end position="73"/>
    </location>
</feature>
<sequence length="73" mass="7762">MRFELRCLSPFLVVDGGARQAVRHFSLCNACARGAGAAMRDDEEGGQDKDGRGRSVHGVLRCEAGEGPATGER</sequence>
<reference evidence="2" key="1">
    <citation type="submission" date="2019-08" db="EMBL/GenBank/DDBJ databases">
        <authorList>
            <person name="Kucharzyk K."/>
            <person name="Murdoch R.W."/>
            <person name="Higgins S."/>
            <person name="Loffler F."/>
        </authorList>
    </citation>
    <scope>NUCLEOTIDE SEQUENCE</scope>
</reference>